<reference evidence="1" key="1">
    <citation type="submission" date="2018-06" db="EMBL/GenBank/DDBJ databases">
        <authorList>
            <person name="Ashton P.M."/>
            <person name="Dallman T."/>
            <person name="Nair S."/>
            <person name="De Pinna E."/>
            <person name="Peters T."/>
            <person name="Grant K."/>
        </authorList>
    </citation>
    <scope>NUCLEOTIDE SEQUENCE [LARGE SCALE GENOMIC DNA]</scope>
    <source>
        <strain evidence="1">449454</strain>
    </source>
</reference>
<organism evidence="1">
    <name type="scientific">Salmonella enterica subsp. enterica serovar Panama</name>
    <dbReference type="NCBI Taxonomy" id="29472"/>
    <lineage>
        <taxon>Bacteria</taxon>
        <taxon>Pseudomonadati</taxon>
        <taxon>Pseudomonadota</taxon>
        <taxon>Gammaproteobacteria</taxon>
        <taxon>Enterobacterales</taxon>
        <taxon>Enterobacteriaceae</taxon>
        <taxon>Salmonella</taxon>
    </lineage>
</organism>
<dbReference type="Proteomes" id="UP000839597">
    <property type="component" value="Unassembled WGS sequence"/>
</dbReference>
<dbReference type="EMBL" id="AAGTPA010000059">
    <property type="protein sequence ID" value="EBR8436500.1"/>
    <property type="molecule type" value="Genomic_DNA"/>
</dbReference>
<accession>A0A5U8JI27</accession>
<proteinExistence type="predicted"/>
<gene>
    <name evidence="1" type="ORF">DOI44_26660</name>
</gene>
<dbReference type="AlphaFoldDB" id="A0A5U8JI27"/>
<protein>
    <submittedName>
        <fullName evidence="1">Uncharacterized protein</fullName>
    </submittedName>
</protein>
<name>A0A5U8JI27_SALET</name>
<sequence length="81" mass="9064">MDKFECKPPVANRNFEAKTEFPAFKGLSLEPEIAFYQIAALIEAGLIISVIDEEDKSDLSDCVFILAKRYAEAAHANEIEK</sequence>
<comment type="caution">
    <text evidence="1">The sequence shown here is derived from an EMBL/GenBank/DDBJ whole genome shotgun (WGS) entry which is preliminary data.</text>
</comment>
<evidence type="ECO:0000313" key="1">
    <source>
        <dbReference type="EMBL" id="EBR8436500.1"/>
    </source>
</evidence>